<dbReference type="EMBL" id="HBUE01001688">
    <property type="protein sequence ID" value="CAG6443869.1"/>
    <property type="molecule type" value="Transcribed_RNA"/>
</dbReference>
<feature type="region of interest" description="Disordered" evidence="1">
    <location>
        <begin position="1"/>
        <end position="60"/>
    </location>
</feature>
<proteinExistence type="predicted"/>
<evidence type="ECO:0000313" key="2">
    <source>
        <dbReference type="EMBL" id="CAG6443869.1"/>
    </source>
</evidence>
<feature type="region of interest" description="Disordered" evidence="1">
    <location>
        <begin position="76"/>
        <end position="109"/>
    </location>
</feature>
<feature type="compositionally biased region" description="Basic residues" evidence="1">
    <location>
        <begin position="92"/>
        <end position="102"/>
    </location>
</feature>
<dbReference type="AlphaFoldDB" id="A0A8D7ZU92"/>
<organism evidence="2">
    <name type="scientific">Culex pipiens</name>
    <name type="common">House mosquito</name>
    <dbReference type="NCBI Taxonomy" id="7175"/>
    <lineage>
        <taxon>Eukaryota</taxon>
        <taxon>Metazoa</taxon>
        <taxon>Ecdysozoa</taxon>
        <taxon>Arthropoda</taxon>
        <taxon>Hexapoda</taxon>
        <taxon>Insecta</taxon>
        <taxon>Pterygota</taxon>
        <taxon>Neoptera</taxon>
        <taxon>Endopterygota</taxon>
        <taxon>Diptera</taxon>
        <taxon>Nematocera</taxon>
        <taxon>Culicoidea</taxon>
        <taxon>Culicidae</taxon>
        <taxon>Culicinae</taxon>
        <taxon>Culicini</taxon>
        <taxon>Culex</taxon>
        <taxon>Culex</taxon>
    </lineage>
</organism>
<protein>
    <submittedName>
        <fullName evidence="2">(northern house mosquito) hypothetical protein</fullName>
    </submittedName>
</protein>
<sequence>MRFSNPPTRPTNPSTWPRTSSSTATASALPWSNSTPSWAAPSRTLPSTALDPTSKAPSQTIRFGWWRASARSSWSSRRALPVTTRTTGTGRKANRRCWRSRRKGEVGRI</sequence>
<evidence type="ECO:0000256" key="1">
    <source>
        <dbReference type="SAM" id="MobiDB-lite"/>
    </source>
</evidence>
<reference evidence="2" key="1">
    <citation type="submission" date="2021-05" db="EMBL/GenBank/DDBJ databases">
        <authorList>
            <person name="Alioto T."/>
            <person name="Alioto T."/>
            <person name="Gomez Garrido J."/>
        </authorList>
    </citation>
    <scope>NUCLEOTIDE SEQUENCE</scope>
</reference>
<feature type="compositionally biased region" description="Polar residues" evidence="1">
    <location>
        <begin position="44"/>
        <end position="60"/>
    </location>
</feature>
<feature type="compositionally biased region" description="Low complexity" evidence="1">
    <location>
        <begin position="1"/>
        <end position="32"/>
    </location>
</feature>
<accession>A0A8D7ZU92</accession>
<name>A0A8D7ZU92_CULPI</name>